<dbReference type="Pfam" id="PF05721">
    <property type="entry name" value="PhyH"/>
    <property type="match status" value="1"/>
</dbReference>
<dbReference type="PANTHER" id="PTHR20883">
    <property type="entry name" value="PHYTANOYL-COA DIOXYGENASE DOMAIN CONTAINING 1"/>
    <property type="match status" value="1"/>
</dbReference>
<organism evidence="1 2">
    <name type="scientific">SAR324 cluster bacterium</name>
    <dbReference type="NCBI Taxonomy" id="2024889"/>
    <lineage>
        <taxon>Bacteria</taxon>
        <taxon>Deltaproteobacteria</taxon>
        <taxon>SAR324 cluster</taxon>
    </lineage>
</organism>
<dbReference type="Gene3D" id="2.60.120.620">
    <property type="entry name" value="q2cbj1_9rhob like domain"/>
    <property type="match status" value="1"/>
</dbReference>
<comment type="caution">
    <text evidence="1">The sequence shown here is derived from an EMBL/GenBank/DDBJ whole genome shotgun (WGS) entry which is preliminary data.</text>
</comment>
<reference evidence="1 2" key="1">
    <citation type="submission" date="2018-06" db="EMBL/GenBank/DDBJ databases">
        <title>Combined omics and stable isotope probing to characterize newly discovered Mariana Back-Arc vent microbial communities.</title>
        <authorList>
            <person name="Trembath-Reichert E."/>
            <person name="Huber J.A."/>
        </authorList>
    </citation>
    <scope>NUCLEOTIDE SEQUENCE [LARGE SCALE GENOMIC DNA]</scope>
    <source>
        <strain evidence="1">MAG 63_1</strain>
    </source>
</reference>
<gene>
    <name evidence="1" type="ORF">DSY97_04985</name>
</gene>
<keyword evidence="1" id="KW-0223">Dioxygenase</keyword>
<dbReference type="AlphaFoldDB" id="A0A432G7Q9"/>
<sequence length="267" mass="30821">MSHQLSQADQEQYRRDGFFFPLRIISAEAAADHREQLENLEAKHGPMHYRTKPYLLMKSAIDIAQNPVLLDAVESLLGPDILLWDSAYVIKEPKNKKYVSWHQDLTYWGLDGEELVTAWVALSEVTTENGCMKMFPGSHREGKHDHHSTFGENNILHRGQELEIEIDEDRVVSVELQSGEVSLHHGWTPHASYPNTSGKRRIGLSLQYLTPRMRQTHTDRESATLVRGEDRFNHFRPEPLCTEDFAQEMLSFQSEVERLKHEVYDAS</sequence>
<evidence type="ECO:0000313" key="1">
    <source>
        <dbReference type="EMBL" id="RTZ79645.1"/>
    </source>
</evidence>
<dbReference type="GO" id="GO:0005506">
    <property type="term" value="F:iron ion binding"/>
    <property type="evidence" value="ECO:0007669"/>
    <property type="project" value="UniProtKB-ARBA"/>
</dbReference>
<dbReference type="PANTHER" id="PTHR20883:SF48">
    <property type="entry name" value="ECTOINE DIOXYGENASE"/>
    <property type="match status" value="1"/>
</dbReference>
<proteinExistence type="predicted"/>
<dbReference type="EMBL" id="QNZL01000137">
    <property type="protein sequence ID" value="RTZ79645.1"/>
    <property type="molecule type" value="Genomic_DNA"/>
</dbReference>
<dbReference type="Proteomes" id="UP000286801">
    <property type="component" value="Unassembled WGS sequence"/>
</dbReference>
<accession>A0A432G7Q9</accession>
<dbReference type="InterPro" id="IPR008775">
    <property type="entry name" value="Phytyl_CoA_dOase-like"/>
</dbReference>
<evidence type="ECO:0000313" key="2">
    <source>
        <dbReference type="Proteomes" id="UP000286801"/>
    </source>
</evidence>
<dbReference type="SUPFAM" id="SSF51197">
    <property type="entry name" value="Clavaminate synthase-like"/>
    <property type="match status" value="1"/>
</dbReference>
<keyword evidence="1" id="KW-0560">Oxidoreductase</keyword>
<protein>
    <submittedName>
        <fullName evidence="1">Phytanoyl-CoA dioxygenase family protein</fullName>
    </submittedName>
</protein>
<name>A0A432G7Q9_9DELT</name>
<dbReference type="GO" id="GO:0016706">
    <property type="term" value="F:2-oxoglutarate-dependent dioxygenase activity"/>
    <property type="evidence" value="ECO:0007669"/>
    <property type="project" value="UniProtKB-ARBA"/>
</dbReference>